<accession>A0A485PST0</accession>
<evidence type="ECO:0000256" key="3">
    <source>
        <dbReference type="SAM" id="MobiDB-lite"/>
    </source>
</evidence>
<dbReference type="GO" id="GO:0005634">
    <property type="term" value="C:nucleus"/>
    <property type="evidence" value="ECO:0007669"/>
    <property type="project" value="UniProtKB-SubCell"/>
</dbReference>
<dbReference type="InterPro" id="IPR039336">
    <property type="entry name" value="Midnolin"/>
</dbReference>
<organism evidence="4 5">
    <name type="scientific">Lynx pardinus</name>
    <name type="common">Iberian lynx</name>
    <name type="synonym">Felis pardina</name>
    <dbReference type="NCBI Taxonomy" id="191816"/>
    <lineage>
        <taxon>Eukaryota</taxon>
        <taxon>Metazoa</taxon>
        <taxon>Chordata</taxon>
        <taxon>Craniata</taxon>
        <taxon>Vertebrata</taxon>
        <taxon>Euteleostomi</taxon>
        <taxon>Mammalia</taxon>
        <taxon>Eutheria</taxon>
        <taxon>Laurasiatheria</taxon>
        <taxon>Carnivora</taxon>
        <taxon>Feliformia</taxon>
        <taxon>Felidae</taxon>
        <taxon>Felinae</taxon>
        <taxon>Lynx</taxon>
    </lineage>
</organism>
<sequence length="159" mass="16756">MEQHLDATTPSRCDTTSAACIPRWGAKSLPGVGPRPVHPAVRVFPQTKMWAWGPGLGRHLRVRGGGVVTSTPRLSSGKLQEFGVGDGSKLTLVPTVEAGLMSQASRPEQSVMQALESLTETQVRPSPVPPGPGRGPGAVCAPWRPVGREGVRRPAFLPG</sequence>
<dbReference type="EMBL" id="CAAGRJ010039215">
    <property type="protein sequence ID" value="VFV46686.1"/>
    <property type="molecule type" value="Genomic_DNA"/>
</dbReference>
<gene>
    <name evidence="4" type="ORF">LYPA_23C020990</name>
</gene>
<protein>
    <submittedName>
        <fullName evidence="4">Isoform cra_a</fullName>
    </submittedName>
</protein>
<proteinExistence type="predicted"/>
<dbReference type="PANTHER" id="PTHR23010:SF1">
    <property type="entry name" value="MIDNOLIN"/>
    <property type="match status" value="1"/>
</dbReference>
<keyword evidence="5" id="KW-1185">Reference proteome</keyword>
<evidence type="ECO:0000313" key="4">
    <source>
        <dbReference type="EMBL" id="VFV46686.1"/>
    </source>
</evidence>
<name>A0A485PST0_LYNPA</name>
<keyword evidence="2" id="KW-0539">Nucleus</keyword>
<feature type="region of interest" description="Disordered" evidence="3">
    <location>
        <begin position="119"/>
        <end position="145"/>
    </location>
</feature>
<evidence type="ECO:0000256" key="1">
    <source>
        <dbReference type="ARBA" id="ARBA00004123"/>
    </source>
</evidence>
<dbReference type="PANTHER" id="PTHR23010">
    <property type="entry name" value="MIDNOLIN"/>
    <property type="match status" value="1"/>
</dbReference>
<reference evidence="4 5" key="1">
    <citation type="submission" date="2019-01" db="EMBL/GenBank/DDBJ databases">
        <authorList>
            <person name="Alioto T."/>
            <person name="Alioto T."/>
        </authorList>
    </citation>
    <scope>NUCLEOTIDE SEQUENCE [LARGE SCALE GENOMIC DNA]</scope>
</reference>
<dbReference type="Proteomes" id="UP000386466">
    <property type="component" value="Unassembled WGS sequence"/>
</dbReference>
<evidence type="ECO:0000256" key="2">
    <source>
        <dbReference type="ARBA" id="ARBA00023242"/>
    </source>
</evidence>
<comment type="subcellular location">
    <subcellularLocation>
        <location evidence="1">Nucleus</location>
    </subcellularLocation>
</comment>
<dbReference type="AlphaFoldDB" id="A0A485PST0"/>
<evidence type="ECO:0000313" key="5">
    <source>
        <dbReference type="Proteomes" id="UP000386466"/>
    </source>
</evidence>